<evidence type="ECO:0000256" key="5">
    <source>
        <dbReference type="ARBA" id="ARBA00011823"/>
    </source>
</evidence>
<dbReference type="AlphaFoldDB" id="A0A1C3TVQ5"/>
<comment type="similarity">
    <text evidence="3">In the N-terminal section; belongs to the malic enzymes family.</text>
</comment>
<dbReference type="CDD" id="cd05311">
    <property type="entry name" value="NAD_bind_2_malic_enz"/>
    <property type="match status" value="1"/>
</dbReference>
<dbReference type="InterPro" id="IPR015884">
    <property type="entry name" value="Malic_enzyme_CS"/>
</dbReference>
<dbReference type="InterPro" id="IPR036291">
    <property type="entry name" value="NAD(P)-bd_dom_sf"/>
</dbReference>
<comment type="similarity">
    <text evidence="4">In the C-terminal section; belongs to the phosphate acetyltransferase and butyryltransferase family.</text>
</comment>
<evidence type="ECO:0000256" key="3">
    <source>
        <dbReference type="ARBA" id="ARBA00007686"/>
    </source>
</evidence>
<dbReference type="SUPFAM" id="SSF53659">
    <property type="entry name" value="Isocitrate/Isopropylmalate dehydrogenase-like"/>
    <property type="match status" value="1"/>
</dbReference>
<dbReference type="STRING" id="52131.GA0061100_101123"/>
<dbReference type="InterPro" id="IPR051674">
    <property type="entry name" value="Malate_Decarboxylase"/>
</dbReference>
<dbReference type="GO" id="GO:0051287">
    <property type="term" value="F:NAD binding"/>
    <property type="evidence" value="ECO:0007669"/>
    <property type="project" value="InterPro"/>
</dbReference>
<dbReference type="GO" id="GO:0046872">
    <property type="term" value="F:metal ion binding"/>
    <property type="evidence" value="ECO:0007669"/>
    <property type="project" value="UniProtKB-KW"/>
</dbReference>
<dbReference type="Gene3D" id="3.40.50.10380">
    <property type="entry name" value="Malic enzyme, N-terminal domain"/>
    <property type="match status" value="1"/>
</dbReference>
<evidence type="ECO:0000313" key="10">
    <source>
        <dbReference type="EMBL" id="SCB07283.1"/>
    </source>
</evidence>
<dbReference type="Gene3D" id="3.40.50.10950">
    <property type="match status" value="1"/>
</dbReference>
<dbReference type="Gene3D" id="3.40.50.10750">
    <property type="entry name" value="Isocitrate/Isopropylmalate dehydrogenase-like"/>
    <property type="match status" value="1"/>
</dbReference>
<evidence type="ECO:0000256" key="2">
    <source>
        <dbReference type="ARBA" id="ARBA00001946"/>
    </source>
</evidence>
<dbReference type="Pfam" id="PF03949">
    <property type="entry name" value="Malic_M"/>
    <property type="match status" value="1"/>
</dbReference>
<dbReference type="InterPro" id="IPR042112">
    <property type="entry name" value="P_AcTrfase_dom2"/>
</dbReference>
<dbReference type="GO" id="GO:0016746">
    <property type="term" value="F:acyltransferase activity"/>
    <property type="evidence" value="ECO:0007669"/>
    <property type="project" value="InterPro"/>
</dbReference>
<dbReference type="EMBL" id="FMAC01000001">
    <property type="protein sequence ID" value="SCB07283.1"/>
    <property type="molecule type" value="Genomic_DNA"/>
</dbReference>
<evidence type="ECO:0000256" key="6">
    <source>
        <dbReference type="ARBA" id="ARBA00022723"/>
    </source>
</evidence>
<evidence type="ECO:0000256" key="1">
    <source>
        <dbReference type="ARBA" id="ARBA00001936"/>
    </source>
</evidence>
<gene>
    <name evidence="10" type="ORF">GA0061100_101123</name>
</gene>
<dbReference type="InterPro" id="IPR045213">
    <property type="entry name" value="Malic_NAD-bd_bact_type"/>
</dbReference>
<dbReference type="PANTHER" id="PTHR43237">
    <property type="entry name" value="NADP-DEPENDENT MALIC ENZYME"/>
    <property type="match status" value="1"/>
</dbReference>
<organism evidence="10 11">
    <name type="scientific">Rhizobium hainanense</name>
    <dbReference type="NCBI Taxonomy" id="52131"/>
    <lineage>
        <taxon>Bacteria</taxon>
        <taxon>Pseudomonadati</taxon>
        <taxon>Pseudomonadota</taxon>
        <taxon>Alphaproteobacteria</taxon>
        <taxon>Hyphomicrobiales</taxon>
        <taxon>Rhizobiaceae</taxon>
        <taxon>Rhizobium/Agrobacterium group</taxon>
        <taxon>Rhizobium</taxon>
    </lineage>
</organism>
<protein>
    <submittedName>
        <fullName evidence="10">Malate dehydrogenase (Oxaloacetate-decarboxylating)(NADP+)</fullName>
    </submittedName>
</protein>
<sequence length="830" mass="90367">MPDDATATFDGRKGHRAIIAEKAIQFCQDKNASRPQLHTVKAKRLMYAEDSKRRQEWRRELDTNDTSKAAKNMASGNLDEQALYFHRYPRPGKLEIQATKPLGNQRDLALAYSPGVAAPCIAIRDNPETAADYTSRANLVAVISNGSAVLGLGNIGPLASKPVMEGKAVLFKKFAGIDVFDIEIAAPTVDEMVNTVSALEPTFGGINLEDIKAPECFDVERRLREQMEIPVFHDDQHGTAIIVAAAILNGLELAGKKIEDVKIVASGAGAAALACLNLLVTLGARRENIWVHDIEGLVYKDRNVLMDEWKSVYAQDSDKRVLAESIPGADVFLGLSAAGVLKPELLEQMAEKPLIMALANPTPEIMPDLARAARPDAMICTGRSDFPNQVNNVLCFPYIFRGALDCGAKTINEEMKMAAVRAIATLAREEPSDVAARAYSGETPVFGPNYLIPSPFDPRLILRIAPAVAKAAADSGVALRPIADFDAYMDELNRFVFRSGFIMKPIFAAAKIAERKRVVFSEGEDERVLRAAQVLLEEGTAVPILIGRPSVIETRLKRYGLKIRPNTDFAVINPEDDPRFREYVDLYFSLVGRAGVIPEAARTIVRTNTTVIGALALKRGEADALICGLEGRYERHLRIVRQIIGKRPDVRDFSALSLLISQRGATFYTDTYVTFNPTAEEIAESTWLAAEEIKRFGIEPRAALVSHSNFGSRESESATKMREALALVRKAAPELEVDGEMHGDSAISESLRRHVMPDSTLSGEANLLVFPNLDAANITLGVVKTMTDSLHVGPILLGTALPAHILSPSVTSRGVVNMAALAVVEASQIA</sequence>
<keyword evidence="7" id="KW-0560">Oxidoreductase</keyword>
<feature type="domain" description="Malic enzyme NAD-binding" evidence="8">
    <location>
        <begin position="236"/>
        <end position="473"/>
    </location>
</feature>
<evidence type="ECO:0000256" key="7">
    <source>
        <dbReference type="ARBA" id="ARBA00023002"/>
    </source>
</evidence>
<evidence type="ECO:0000256" key="4">
    <source>
        <dbReference type="ARBA" id="ARBA00008756"/>
    </source>
</evidence>
<dbReference type="InterPro" id="IPR012302">
    <property type="entry name" value="Malic_NAD-bd"/>
</dbReference>
<dbReference type="GO" id="GO:0016616">
    <property type="term" value="F:oxidoreductase activity, acting on the CH-OH group of donors, NAD or NADP as acceptor"/>
    <property type="evidence" value="ECO:0007669"/>
    <property type="project" value="InterPro"/>
</dbReference>
<dbReference type="Gene3D" id="3.40.50.720">
    <property type="entry name" value="NAD(P)-binding Rossmann-like Domain"/>
    <property type="match status" value="1"/>
</dbReference>
<dbReference type="SUPFAM" id="SSF51735">
    <property type="entry name" value="NAD(P)-binding Rossmann-fold domains"/>
    <property type="match status" value="1"/>
</dbReference>
<dbReference type="PANTHER" id="PTHR43237:SF4">
    <property type="entry name" value="NADP-DEPENDENT MALIC ENZYME"/>
    <property type="match status" value="1"/>
</dbReference>
<accession>A0A1C3TVQ5</accession>
<dbReference type="InterPro" id="IPR046346">
    <property type="entry name" value="Aminoacid_DH-like_N_sf"/>
</dbReference>
<dbReference type="FunFam" id="3.40.50.10380:FF:000003">
    <property type="entry name" value="NADP-dependent malic enzyme"/>
    <property type="match status" value="1"/>
</dbReference>
<dbReference type="Proteomes" id="UP000186228">
    <property type="component" value="Unassembled WGS sequence"/>
</dbReference>
<dbReference type="Pfam" id="PF01515">
    <property type="entry name" value="PTA_PTB"/>
    <property type="match status" value="1"/>
</dbReference>
<keyword evidence="11" id="KW-1185">Reference proteome</keyword>
<dbReference type="SUPFAM" id="SSF53223">
    <property type="entry name" value="Aminoacid dehydrogenase-like, N-terminal domain"/>
    <property type="match status" value="1"/>
</dbReference>
<evidence type="ECO:0000313" key="11">
    <source>
        <dbReference type="Proteomes" id="UP000186228"/>
    </source>
</evidence>
<feature type="domain" description="Malic enzyme N-terminal" evidence="9">
    <location>
        <begin position="91"/>
        <end position="224"/>
    </location>
</feature>
<dbReference type="GO" id="GO:0004470">
    <property type="term" value="F:malic enzyme activity"/>
    <property type="evidence" value="ECO:0007669"/>
    <property type="project" value="InterPro"/>
</dbReference>
<comment type="cofactor">
    <cofactor evidence="1">
        <name>Mn(2+)</name>
        <dbReference type="ChEBI" id="CHEBI:29035"/>
    </cofactor>
</comment>
<dbReference type="InterPro" id="IPR002505">
    <property type="entry name" value="PTA_PTB"/>
</dbReference>
<reference evidence="11" key="1">
    <citation type="submission" date="2016-08" db="EMBL/GenBank/DDBJ databases">
        <authorList>
            <person name="Varghese N."/>
            <person name="Submissions Spin"/>
        </authorList>
    </citation>
    <scope>NUCLEOTIDE SEQUENCE [LARGE SCALE GENOMIC DNA]</scope>
    <source>
        <strain evidence="11">CCBAU 57015</strain>
    </source>
</reference>
<evidence type="ECO:0000259" key="9">
    <source>
        <dbReference type="SMART" id="SM01274"/>
    </source>
</evidence>
<evidence type="ECO:0000259" key="8">
    <source>
        <dbReference type="SMART" id="SM00919"/>
    </source>
</evidence>
<dbReference type="FunFam" id="3.40.50.720:FF:000095">
    <property type="entry name" value="NADP-dependent malic enzyme"/>
    <property type="match status" value="1"/>
</dbReference>
<dbReference type="Pfam" id="PF00390">
    <property type="entry name" value="malic"/>
    <property type="match status" value="1"/>
</dbReference>
<dbReference type="InterPro" id="IPR042113">
    <property type="entry name" value="P_AcTrfase_dom1"/>
</dbReference>
<dbReference type="InterPro" id="IPR012301">
    <property type="entry name" value="Malic_N_dom"/>
</dbReference>
<comment type="subunit">
    <text evidence="5">Homooctamer.</text>
</comment>
<keyword evidence="6" id="KW-0479">Metal-binding</keyword>
<dbReference type="SMART" id="SM01274">
    <property type="entry name" value="malic"/>
    <property type="match status" value="1"/>
</dbReference>
<dbReference type="PROSITE" id="PS00331">
    <property type="entry name" value="MALIC_ENZYMES"/>
    <property type="match status" value="1"/>
</dbReference>
<proteinExistence type="inferred from homology"/>
<dbReference type="SMART" id="SM00919">
    <property type="entry name" value="Malic_M"/>
    <property type="match status" value="1"/>
</dbReference>
<name>A0A1C3TVQ5_9HYPH</name>
<dbReference type="InterPro" id="IPR037062">
    <property type="entry name" value="Malic_N_dom_sf"/>
</dbReference>
<comment type="cofactor">
    <cofactor evidence="2">
        <name>Mg(2+)</name>
        <dbReference type="ChEBI" id="CHEBI:18420"/>
    </cofactor>
</comment>